<name>A0ABD5Y7K9_9EURY</name>
<dbReference type="EMBL" id="JBHTAS010000001">
    <property type="protein sequence ID" value="MFC7141497.1"/>
    <property type="molecule type" value="Genomic_DNA"/>
</dbReference>
<dbReference type="InterPro" id="IPR027417">
    <property type="entry name" value="P-loop_NTPase"/>
</dbReference>
<dbReference type="RefSeq" id="WP_274322578.1">
    <property type="nucleotide sequence ID" value="NZ_CP118158.1"/>
</dbReference>
<proteinExistence type="predicted"/>
<keyword evidence="2" id="KW-1185">Reference proteome</keyword>
<dbReference type="Proteomes" id="UP001596432">
    <property type="component" value="Unassembled WGS sequence"/>
</dbReference>
<comment type="caution">
    <text evidence="1">The sequence shown here is derived from an EMBL/GenBank/DDBJ whole genome shotgun (WGS) entry which is preliminary data.</text>
</comment>
<evidence type="ECO:0000313" key="1">
    <source>
        <dbReference type="EMBL" id="MFC7141497.1"/>
    </source>
</evidence>
<sequence>MTDLGFPLDGSTLIVGPSQAGKTRLTARALEAWIDREGPTGVVLLEFGPEYEHEGTVLGRRLERYTDVPADVWVGTVDAHAPRSESESEPELRELARQNAAAVADRIAAAPADPAAVFVNDATIGFQHAPDEVDQLLDYCDTAEAAVLNAFESDELGTDDPVSVRERGVVRRLRAWADRTVALGHQ</sequence>
<dbReference type="AlphaFoldDB" id="A0ABD5Y7K9"/>
<dbReference type="SUPFAM" id="SSF52540">
    <property type="entry name" value="P-loop containing nucleoside triphosphate hydrolases"/>
    <property type="match status" value="1"/>
</dbReference>
<reference evidence="1 2" key="1">
    <citation type="journal article" date="2019" name="Int. J. Syst. Evol. Microbiol.">
        <title>The Global Catalogue of Microorganisms (GCM) 10K type strain sequencing project: providing services to taxonomists for standard genome sequencing and annotation.</title>
        <authorList>
            <consortium name="The Broad Institute Genomics Platform"/>
            <consortium name="The Broad Institute Genome Sequencing Center for Infectious Disease"/>
            <person name="Wu L."/>
            <person name="Ma J."/>
        </authorList>
    </citation>
    <scope>NUCLEOTIDE SEQUENCE [LARGE SCALE GENOMIC DNA]</scope>
    <source>
        <strain evidence="1 2">XZYJT29</strain>
    </source>
</reference>
<dbReference type="GeneID" id="78821812"/>
<protein>
    <submittedName>
        <fullName evidence="1">Uncharacterized protein</fullName>
    </submittedName>
</protein>
<organism evidence="1 2">
    <name type="scientific">Halosimplex aquaticum</name>
    <dbReference type="NCBI Taxonomy" id="3026162"/>
    <lineage>
        <taxon>Archaea</taxon>
        <taxon>Methanobacteriati</taxon>
        <taxon>Methanobacteriota</taxon>
        <taxon>Stenosarchaea group</taxon>
        <taxon>Halobacteria</taxon>
        <taxon>Halobacteriales</taxon>
        <taxon>Haloarculaceae</taxon>
        <taxon>Halosimplex</taxon>
    </lineage>
</organism>
<accession>A0ABD5Y7K9</accession>
<evidence type="ECO:0000313" key="2">
    <source>
        <dbReference type="Proteomes" id="UP001596432"/>
    </source>
</evidence>
<gene>
    <name evidence="1" type="ORF">ACFQMA_16870</name>
</gene>